<keyword evidence="2" id="KW-1185">Reference proteome</keyword>
<keyword evidence="1" id="KW-0378">Hydrolase</keyword>
<evidence type="ECO:0000313" key="1">
    <source>
        <dbReference type="EMBL" id="KAI0031813.1"/>
    </source>
</evidence>
<gene>
    <name evidence="1" type="ORF">K488DRAFT_86430</name>
</gene>
<dbReference type="Proteomes" id="UP000814128">
    <property type="component" value="Unassembled WGS sequence"/>
</dbReference>
<comment type="caution">
    <text evidence="1">The sequence shown here is derived from an EMBL/GenBank/DDBJ whole genome shotgun (WGS) entry which is preliminary data.</text>
</comment>
<name>A0ACB8QIZ2_9AGAM</name>
<dbReference type="EMBL" id="MU273566">
    <property type="protein sequence ID" value="KAI0031813.1"/>
    <property type="molecule type" value="Genomic_DNA"/>
</dbReference>
<reference evidence="1" key="2">
    <citation type="journal article" date="2022" name="New Phytol.">
        <title>Evolutionary transition to the ectomycorrhizal habit in the genomes of a hyperdiverse lineage of mushroom-forming fungi.</title>
        <authorList>
            <person name="Looney B."/>
            <person name="Miyauchi S."/>
            <person name="Morin E."/>
            <person name="Drula E."/>
            <person name="Courty P.E."/>
            <person name="Kohler A."/>
            <person name="Kuo A."/>
            <person name="LaButti K."/>
            <person name="Pangilinan J."/>
            <person name="Lipzen A."/>
            <person name="Riley R."/>
            <person name="Andreopoulos W."/>
            <person name="He G."/>
            <person name="Johnson J."/>
            <person name="Nolan M."/>
            <person name="Tritt A."/>
            <person name="Barry K.W."/>
            <person name="Grigoriev I.V."/>
            <person name="Nagy L.G."/>
            <person name="Hibbett D."/>
            <person name="Henrissat B."/>
            <person name="Matheny P.B."/>
            <person name="Labbe J."/>
            <person name="Martin F.M."/>
        </authorList>
    </citation>
    <scope>NUCLEOTIDE SEQUENCE</scope>
    <source>
        <strain evidence="1">EC-137</strain>
    </source>
</reference>
<evidence type="ECO:0000313" key="2">
    <source>
        <dbReference type="Proteomes" id="UP000814128"/>
    </source>
</evidence>
<accession>A0ACB8QIZ2</accession>
<sequence length="1326" mass="148705">MAASDDFNHHLAIKLSRALNLVNPNDLLATRVTDIAKTQPEEGFIKAAKSFGKFKDSFLSEMYAEILSHVKQDASGASEPMQGITVHDSDVLEPEPARQGGLMRKDTRHTFRQPPKPLEPPTPRASVLGLDRLAKEKRITQDESDGSRKKARLDDEEPVFKVPSLPASRMVNVRQRGPETPSHAGGMTELGRQRLEEHRRQRDQRREGIIATQGARKDGPQGLGDFQRRSNRDRNHRGAGRWRNDDRDASQDRRRDWDATPRSERSGPVREDAPSLRVPNLGWESTPRHNRGGEGSWGVARNRAWDAPTPRSSRGGSPEDDGRPIQLDAREWEEEELRLDRDWYSAAEEGGVFGDETHNPLAQYEDMDLPKQAEIATKQVKKISARQAQYNADNDLWEANRMVTSGVATRKGVDLDFEDDSESTVHVMVHDLKPPFLDGRTVYTKQLEPINPLRDSTSDMAVFAKKGSALVKEKREQAERAKAAAKLAGLGGTALGNILGVKDEEAEAEAEGERKAKEEAKEDYKGDSKFASHLKPAASFGTSRTLKEQRQSLPAFAEREGLLRTIRDNQVVVVVGETGSGKTTQLGQFLYEDGYCAYGIIGCTQPRRVAAMSVAKRVSEEMECKLGTTVGYAIRFEDCTSADTKIKFMTDGVLLRESLNEGDLDKYSVIILDEAHERSLSTDVLMGLLRKKDIEITCQVVEERLSQLDDPPPLAVLPIYSQMPADLQAKIFEPTPDGRRKVVVATNIAETSLTVDGIRYVIDAGYSKLKVYNPKVGMDALQITPISQANANQRTGRAGRTDSGVCYRLYTEMAFRNELFENTIPEIQRTNLANTVLLLKSLGVKNLLEFDFMDPPPQANILNSMYQLWVLGALDNVGDLTSIGRKMSEFPMEPSMAKMLIMSVEYKCSSEMLTIVSMLSVPSVFYRPKERMEEADAAREKFNVPESDHLTLLNVFNQWKSHGYRDDWAMRHFLHPKLLRKAREVRVQLEDIMKFQKMDIISAGTDFDVIRKAITAGYFHQAARVKGIGEFVNIRSGLPTHLHPTSALYGLGYTPSYVLYHELILTSKEYMTQVTAVDPYWLAELGSVFYSVREKNFDERGNRRQADREFSKRAELESEMARQREATAKRVAEEANSSKISIGSSKIAVPGTPRNANASFISRRVREGLQQATPVYSFHQTMPKASKRKLAVTQTVGDSASSSTPHSSRTVIRQFHNLLKQQSRLKTEPRTPENIKAQDEISRELDAMGGLETYQHMSSIGQGKDRGGGSEKVFISWLKELQWHDLKREGKHRTNVDPRAFHAGERGTFIFGGELSRESLATPISL</sequence>
<proteinExistence type="predicted"/>
<reference evidence="1" key="1">
    <citation type="submission" date="2021-02" db="EMBL/GenBank/DDBJ databases">
        <authorList>
            <consortium name="DOE Joint Genome Institute"/>
            <person name="Ahrendt S."/>
            <person name="Looney B.P."/>
            <person name="Miyauchi S."/>
            <person name="Morin E."/>
            <person name="Drula E."/>
            <person name="Courty P.E."/>
            <person name="Chicoki N."/>
            <person name="Fauchery L."/>
            <person name="Kohler A."/>
            <person name="Kuo A."/>
            <person name="Labutti K."/>
            <person name="Pangilinan J."/>
            <person name="Lipzen A."/>
            <person name="Riley R."/>
            <person name="Andreopoulos W."/>
            <person name="He G."/>
            <person name="Johnson J."/>
            <person name="Barry K.W."/>
            <person name="Grigoriev I.V."/>
            <person name="Nagy L."/>
            <person name="Hibbett D."/>
            <person name="Henrissat B."/>
            <person name="Matheny P.B."/>
            <person name="Labbe J."/>
            <person name="Martin F."/>
        </authorList>
    </citation>
    <scope>NUCLEOTIDE SEQUENCE</scope>
    <source>
        <strain evidence="1">EC-137</strain>
    </source>
</reference>
<protein>
    <submittedName>
        <fullName evidence="1">P-loop containing nucleoside triphosphate hydrolase protein</fullName>
    </submittedName>
</protein>
<organism evidence="1 2">
    <name type="scientific">Vararia minispora EC-137</name>
    <dbReference type="NCBI Taxonomy" id="1314806"/>
    <lineage>
        <taxon>Eukaryota</taxon>
        <taxon>Fungi</taxon>
        <taxon>Dikarya</taxon>
        <taxon>Basidiomycota</taxon>
        <taxon>Agaricomycotina</taxon>
        <taxon>Agaricomycetes</taxon>
        <taxon>Russulales</taxon>
        <taxon>Lachnocladiaceae</taxon>
        <taxon>Vararia</taxon>
    </lineage>
</organism>